<dbReference type="Pfam" id="PF06199">
    <property type="entry name" value="Phage_tail_2"/>
    <property type="match status" value="1"/>
</dbReference>
<accession>A0A2A8BYQ8</accession>
<dbReference type="EMBL" id="NUDP01000117">
    <property type="protein sequence ID" value="PEM65337.1"/>
    <property type="molecule type" value="Genomic_DNA"/>
</dbReference>
<dbReference type="Proteomes" id="UP000219775">
    <property type="component" value="Unassembled WGS sequence"/>
</dbReference>
<sequence length="139" mass="14553">MAERKKIAGVDVLLKIKKGAETLVLGGQSGATLNRSTNVIETTSKDAEGWAESVAGVRSWGIDCDGFLVDNDVALMAMEDAWLNGTEVEAFIALPSGRQYTGFALISDAPLEFPQDDAASFSLSLVGTGKLNTTTGTPA</sequence>
<dbReference type="InterPro" id="IPR011855">
    <property type="entry name" value="Phgtail_TP901_1"/>
</dbReference>
<comment type="caution">
    <text evidence="1">The sequence shown here is derived from an EMBL/GenBank/DDBJ whole genome shotgun (WGS) entry which is preliminary data.</text>
</comment>
<evidence type="ECO:0000313" key="2">
    <source>
        <dbReference type="Proteomes" id="UP000219775"/>
    </source>
</evidence>
<dbReference type="Gene3D" id="4.10.410.40">
    <property type="match status" value="1"/>
</dbReference>
<dbReference type="RefSeq" id="WP_098129104.1">
    <property type="nucleotide sequence ID" value="NZ_NUDP01000117.1"/>
</dbReference>
<protein>
    <submittedName>
        <fullName evidence="1">Phage major tail protein</fullName>
    </submittedName>
</protein>
<dbReference type="AlphaFoldDB" id="A0A2A8BYQ8"/>
<name>A0A2A8BYQ8_9BACI</name>
<proteinExistence type="predicted"/>
<evidence type="ECO:0000313" key="1">
    <source>
        <dbReference type="EMBL" id="PEM65337.1"/>
    </source>
</evidence>
<dbReference type="NCBIfam" id="NF047353">
    <property type="entry name" value="tube_lmo2291"/>
    <property type="match status" value="1"/>
</dbReference>
<organism evidence="1 2">
    <name type="scientific">Bacillus pseudomycoides</name>
    <dbReference type="NCBI Taxonomy" id="64104"/>
    <lineage>
        <taxon>Bacteria</taxon>
        <taxon>Bacillati</taxon>
        <taxon>Bacillota</taxon>
        <taxon>Bacilli</taxon>
        <taxon>Bacillales</taxon>
        <taxon>Bacillaceae</taxon>
        <taxon>Bacillus</taxon>
        <taxon>Bacillus cereus group</taxon>
    </lineage>
</organism>
<gene>
    <name evidence="1" type="ORF">CN613_25685</name>
</gene>
<reference evidence="1 2" key="1">
    <citation type="submission" date="2017-09" db="EMBL/GenBank/DDBJ databases">
        <title>Large-scale bioinformatics analysis of Bacillus genomes uncovers conserved roles of natural products in bacterial physiology.</title>
        <authorList>
            <consortium name="Agbiome Team Llc"/>
            <person name="Bleich R.M."/>
            <person name="Grubbs K.J."/>
            <person name="Santa Maria K.C."/>
            <person name="Allen S.E."/>
            <person name="Farag S."/>
            <person name="Shank E.A."/>
            <person name="Bowers A."/>
        </authorList>
    </citation>
    <scope>NUCLEOTIDE SEQUENCE [LARGE SCALE GENOMIC DNA]</scope>
    <source>
        <strain evidence="1 2">AFS009893</strain>
    </source>
</reference>